<evidence type="ECO:0000313" key="1">
    <source>
        <dbReference type="EMBL" id="EYF00194.1"/>
    </source>
</evidence>
<sequence length="947" mass="97252">MVEALLGLVVDEDDVADGIVGVAQILQDHAVRDAHRLEAGEAEGERVVGVLGEHVVAVGDALTLGLGTVIDVDDEGGPSGGSAQPDVDGFEQAGFVVRRPGLALVGLGDADGPVEGVVSDRAGEGLRLQGGSRRRSPVELVLVVNCQGAGAAKRVALEVEAGAGDEPGAVVLLVDLAAQVEGRRIGDAIAVDGALGEHLRVGALLHPQLDRSPEHVVRGPEGMAAAVPSTKRISEHIREHPPGAGVDAVLVDLAAGHVEGVDHALLAAGVFDDARVAFEVERSRGEELDVFFQFGDAHHGAPERVDLHHGGRVVVSCGQIGGALVGEAGGGGGAGLAGSVPEVAVFEHGVVGVPGGLRPGREPDARVGAVGEVGAHEPAQGVVVEDRGHAPVHERLVVLVLGRAAEVGLVLLDGVALVVDDGAAGADPALERDGHLQDAAVEHGVAVGVEDRGEAGLGLDLAHQLAAGAVGVGVALLPAGVRVAVGLAGAGVDDAGLAGVQVAEEVDLQGGGGVVEGVAVLAPRLAHHRGGDHHAQRVEAHGGAVAVGIGDLHGGHHPVVVGDDHLVAERVLGARDQQVVRVVVDGGGGAPGVEERGGEEEVRVVEELAPGGDPPPGCGRELDVPAFAQERRGDARLAVVEGVVDQALGEGELVALVRERVQVDFAQVEGRRQGGAVLVAHAHVLEEAAYGGRGFRGFRGFRGGRPVLVGSRGCHVRLGNGRVDLLEGVDACSGRGEAVELVGARGGGDAQAVALGGRREVDDLHLGQGHVQRALGCLRRHHTLALAPRVGHRDALAHDAVLIDLEREGVRHARVQVAPGAVTLVVERDRFPRRDQEDGRRLALRRLLPAHGVAALHHRVGRVLLRRAIERVDLLAQGLTAQGPAGLAHLVGGQVRQVLRQDRVRQAGLGVVRPVREVFLLVLPTDRGAPAPRPRMQPRLRQHRGLG</sequence>
<dbReference type="EMBL" id="ASRX01000124">
    <property type="protein sequence ID" value="EYF00194.1"/>
    <property type="molecule type" value="Genomic_DNA"/>
</dbReference>
<proteinExistence type="predicted"/>
<reference evidence="1 2" key="1">
    <citation type="submission" date="2013-05" db="EMBL/GenBank/DDBJ databases">
        <title>Genome assembly of Chondromyces apiculatus DSM 436.</title>
        <authorList>
            <person name="Sharma G."/>
            <person name="Khatri I."/>
            <person name="Kaur C."/>
            <person name="Mayilraj S."/>
            <person name="Subramanian S."/>
        </authorList>
    </citation>
    <scope>NUCLEOTIDE SEQUENCE [LARGE SCALE GENOMIC DNA]</scope>
    <source>
        <strain evidence="1 2">DSM 436</strain>
    </source>
</reference>
<accession>A0A017STA6</accession>
<gene>
    <name evidence="1" type="ORF">CAP_1088</name>
</gene>
<evidence type="ECO:0000313" key="2">
    <source>
        <dbReference type="Proteomes" id="UP000019678"/>
    </source>
</evidence>
<name>A0A017STA6_9BACT</name>
<keyword evidence="2" id="KW-1185">Reference proteome</keyword>
<comment type="caution">
    <text evidence="1">The sequence shown here is derived from an EMBL/GenBank/DDBJ whole genome shotgun (WGS) entry which is preliminary data.</text>
</comment>
<organism evidence="1 2">
    <name type="scientific">Chondromyces apiculatus DSM 436</name>
    <dbReference type="NCBI Taxonomy" id="1192034"/>
    <lineage>
        <taxon>Bacteria</taxon>
        <taxon>Pseudomonadati</taxon>
        <taxon>Myxococcota</taxon>
        <taxon>Polyangia</taxon>
        <taxon>Polyangiales</taxon>
        <taxon>Polyangiaceae</taxon>
        <taxon>Chondromyces</taxon>
    </lineage>
</organism>
<dbReference type="Proteomes" id="UP000019678">
    <property type="component" value="Unassembled WGS sequence"/>
</dbReference>
<protein>
    <submittedName>
        <fullName evidence="1">Uncharacterized protein</fullName>
    </submittedName>
</protein>
<dbReference type="AlphaFoldDB" id="A0A017STA6"/>